<gene>
    <name evidence="2" type="ORF">A4A59_19530</name>
</gene>
<sequence length="120" mass="13572">MQVTTIDPTRLEALRSISASEQAALESARELLHADMARGAQLRKDILSAKQPTAGKTRRREPRPLQSLTELQNEQSRINMRIEEHEQTVEIAQERARAAKLLRKRCEAFIAGRLDAESGR</sequence>
<proteinExistence type="predicted"/>
<dbReference type="EMBL" id="LVYU01000098">
    <property type="protein sequence ID" value="KZA99969.1"/>
    <property type="molecule type" value="Genomic_DNA"/>
</dbReference>
<accession>A0A154IJ31</accession>
<comment type="caution">
    <text evidence="2">The sequence shown here is derived from an EMBL/GenBank/DDBJ whole genome shotgun (WGS) entry which is preliminary data.</text>
</comment>
<name>A0A154IJ31_RHILE</name>
<feature type="region of interest" description="Disordered" evidence="1">
    <location>
        <begin position="43"/>
        <end position="72"/>
    </location>
</feature>
<dbReference type="AlphaFoldDB" id="A0A154IJ31"/>
<protein>
    <submittedName>
        <fullName evidence="2">Uncharacterized protein</fullName>
    </submittedName>
</protein>
<evidence type="ECO:0000256" key="1">
    <source>
        <dbReference type="SAM" id="MobiDB-lite"/>
    </source>
</evidence>
<evidence type="ECO:0000313" key="2">
    <source>
        <dbReference type="EMBL" id="KZA99969.1"/>
    </source>
</evidence>
<dbReference type="RefSeq" id="WP_062942396.1">
    <property type="nucleotide sequence ID" value="NZ_CP171844.1"/>
</dbReference>
<organism evidence="2">
    <name type="scientific">Rhizobium leguminosarum</name>
    <dbReference type="NCBI Taxonomy" id="384"/>
    <lineage>
        <taxon>Bacteria</taxon>
        <taxon>Pseudomonadati</taxon>
        <taxon>Pseudomonadota</taxon>
        <taxon>Alphaproteobacteria</taxon>
        <taxon>Hyphomicrobiales</taxon>
        <taxon>Rhizobiaceae</taxon>
        <taxon>Rhizobium/Agrobacterium group</taxon>
        <taxon>Rhizobium</taxon>
    </lineage>
</organism>
<reference evidence="2" key="1">
    <citation type="submission" date="2016-03" db="EMBL/GenBank/DDBJ databases">
        <title>Microsymbionts genomes from the relict species Vavilovia formosa.</title>
        <authorList>
            <person name="Chirak E."/>
            <person name="Kimeklis A."/>
            <person name="Kopat V."/>
            <person name="Andronov E."/>
        </authorList>
    </citation>
    <scope>NUCLEOTIDE SEQUENCE [LARGE SCALE GENOMIC DNA]</scope>
    <source>
        <strain evidence="2">Vaf12</strain>
    </source>
</reference>